<protein>
    <submittedName>
        <fullName evidence="1">Putative ovule protein</fullName>
    </submittedName>
</protein>
<dbReference type="EMBL" id="GEDG01034042">
    <property type="protein sequence ID" value="JAP09935.1"/>
    <property type="molecule type" value="Transcribed_RNA"/>
</dbReference>
<name>A0A0V0GNV0_SOLCH</name>
<reference evidence="1" key="1">
    <citation type="submission" date="2015-12" db="EMBL/GenBank/DDBJ databases">
        <title>Gene expression during late stages of embryo sac development: a critical building block for successful pollen-pistil interactions.</title>
        <authorList>
            <person name="Liu Y."/>
            <person name="Joly V."/>
            <person name="Sabar M."/>
            <person name="Matton D.P."/>
        </authorList>
    </citation>
    <scope>NUCLEOTIDE SEQUENCE</scope>
</reference>
<organism evidence="1">
    <name type="scientific">Solanum chacoense</name>
    <name type="common">Chaco potato</name>
    <dbReference type="NCBI Taxonomy" id="4108"/>
    <lineage>
        <taxon>Eukaryota</taxon>
        <taxon>Viridiplantae</taxon>
        <taxon>Streptophyta</taxon>
        <taxon>Embryophyta</taxon>
        <taxon>Tracheophyta</taxon>
        <taxon>Spermatophyta</taxon>
        <taxon>Magnoliopsida</taxon>
        <taxon>eudicotyledons</taxon>
        <taxon>Gunneridae</taxon>
        <taxon>Pentapetalae</taxon>
        <taxon>asterids</taxon>
        <taxon>lamiids</taxon>
        <taxon>Solanales</taxon>
        <taxon>Solanaceae</taxon>
        <taxon>Solanoideae</taxon>
        <taxon>Solaneae</taxon>
        <taxon>Solanum</taxon>
    </lineage>
</organism>
<proteinExistence type="predicted"/>
<feature type="non-terminal residue" evidence="1">
    <location>
        <position position="1"/>
    </location>
</feature>
<evidence type="ECO:0000313" key="1">
    <source>
        <dbReference type="EMBL" id="JAP09935.1"/>
    </source>
</evidence>
<dbReference type="AlphaFoldDB" id="A0A0V0GNV0"/>
<sequence>ELFLSLHYIRVDEAGSAFLPKLVHEVGTLPNFAPHLDAGAVKLTSFPTIDHDAGTLAHAPS</sequence>
<accession>A0A0V0GNV0</accession>